<reference evidence="1" key="3">
    <citation type="submission" date="2025-09" db="UniProtKB">
        <authorList>
            <consortium name="Ensembl"/>
        </authorList>
    </citation>
    <scope>IDENTIFICATION</scope>
</reference>
<dbReference type="GeneTree" id="ENSGT00940000169223"/>
<name>F6SHI2_CIOIN</name>
<organism evidence="1 2">
    <name type="scientific">Ciona intestinalis</name>
    <name type="common">Transparent sea squirt</name>
    <name type="synonym">Ascidia intestinalis</name>
    <dbReference type="NCBI Taxonomy" id="7719"/>
    <lineage>
        <taxon>Eukaryota</taxon>
        <taxon>Metazoa</taxon>
        <taxon>Chordata</taxon>
        <taxon>Tunicata</taxon>
        <taxon>Ascidiacea</taxon>
        <taxon>Phlebobranchia</taxon>
        <taxon>Cionidae</taxon>
        <taxon>Ciona</taxon>
    </lineage>
</organism>
<evidence type="ECO:0000313" key="2">
    <source>
        <dbReference type="Proteomes" id="UP000008144"/>
    </source>
</evidence>
<evidence type="ECO:0000313" key="1">
    <source>
        <dbReference type="Ensembl" id="ENSCINP00000024149.2"/>
    </source>
</evidence>
<reference evidence="1" key="2">
    <citation type="submission" date="2025-08" db="UniProtKB">
        <authorList>
            <consortium name="Ensembl"/>
        </authorList>
    </citation>
    <scope>IDENTIFICATION</scope>
</reference>
<dbReference type="GeneID" id="100178398"/>
<reference evidence="2" key="1">
    <citation type="journal article" date="2002" name="Science">
        <title>The draft genome of Ciona intestinalis: insights into chordate and vertebrate origins.</title>
        <authorList>
            <person name="Dehal P."/>
            <person name="Satou Y."/>
            <person name="Campbell R.K."/>
            <person name="Chapman J."/>
            <person name="Degnan B."/>
            <person name="De Tomaso A."/>
            <person name="Davidson B."/>
            <person name="Di Gregorio A."/>
            <person name="Gelpke M."/>
            <person name="Goodstein D.M."/>
            <person name="Harafuji N."/>
            <person name="Hastings K.E."/>
            <person name="Ho I."/>
            <person name="Hotta K."/>
            <person name="Huang W."/>
            <person name="Kawashima T."/>
            <person name="Lemaire P."/>
            <person name="Martinez D."/>
            <person name="Meinertzhagen I.A."/>
            <person name="Necula S."/>
            <person name="Nonaka M."/>
            <person name="Putnam N."/>
            <person name="Rash S."/>
            <person name="Saiga H."/>
            <person name="Satake M."/>
            <person name="Terry A."/>
            <person name="Yamada L."/>
            <person name="Wang H.G."/>
            <person name="Awazu S."/>
            <person name="Azumi K."/>
            <person name="Boore J."/>
            <person name="Branno M."/>
            <person name="Chin-Bow S."/>
            <person name="DeSantis R."/>
            <person name="Doyle S."/>
            <person name="Francino P."/>
            <person name="Keys D.N."/>
            <person name="Haga S."/>
            <person name="Hayashi H."/>
            <person name="Hino K."/>
            <person name="Imai K.S."/>
            <person name="Inaba K."/>
            <person name="Kano S."/>
            <person name="Kobayashi K."/>
            <person name="Kobayashi M."/>
            <person name="Lee B.I."/>
            <person name="Makabe K.W."/>
            <person name="Manohar C."/>
            <person name="Matassi G."/>
            <person name="Medina M."/>
            <person name="Mochizuki Y."/>
            <person name="Mount S."/>
            <person name="Morishita T."/>
            <person name="Miura S."/>
            <person name="Nakayama A."/>
            <person name="Nishizaka S."/>
            <person name="Nomoto H."/>
            <person name="Ohta F."/>
            <person name="Oishi K."/>
            <person name="Rigoutsos I."/>
            <person name="Sano M."/>
            <person name="Sasaki A."/>
            <person name="Sasakura Y."/>
            <person name="Shoguchi E."/>
            <person name="Shin-i T."/>
            <person name="Spagnuolo A."/>
            <person name="Stainier D."/>
            <person name="Suzuki M.M."/>
            <person name="Tassy O."/>
            <person name="Takatori N."/>
            <person name="Tokuoka M."/>
            <person name="Yagi K."/>
            <person name="Yoshizaki F."/>
            <person name="Wada S."/>
            <person name="Zhang C."/>
            <person name="Hyatt P.D."/>
            <person name="Larimer F."/>
            <person name="Detter C."/>
            <person name="Doggett N."/>
            <person name="Glavina T."/>
            <person name="Hawkins T."/>
            <person name="Richardson P."/>
            <person name="Lucas S."/>
            <person name="Kohara Y."/>
            <person name="Levine M."/>
            <person name="Satoh N."/>
            <person name="Rokhsar D.S."/>
        </authorList>
    </citation>
    <scope>NUCLEOTIDE SEQUENCE [LARGE SCALE GENOMIC DNA]</scope>
</reference>
<dbReference type="Ensembl" id="ENSCINT00000024395.2">
    <property type="protein sequence ID" value="ENSCINP00000024149.2"/>
    <property type="gene ID" value="ENSCING00000013079.2"/>
</dbReference>
<accession>F6SHI2</accession>
<dbReference type="HOGENOM" id="CLU_1453923_0_0_1"/>
<dbReference type="Proteomes" id="UP000008144">
    <property type="component" value="Unassembled WGS sequence"/>
</dbReference>
<accession>A0A1W5BFL9</accession>
<gene>
    <name evidence="1" type="primary">LOC100178398</name>
</gene>
<sequence length="186" mass="22114">MMDVIEPREEFVGKRVISKQHDVDINEWESGVIRCSCTDDGGLMFLIEWDHLNWEERDWSRLDDYEQLYLECFVCLRKLHHNGKDKVALAFSPMKETNDMIVLLEYFHNKFRIFIDKDKITQVNNVHEITQVLDKNENKEIMDWINLQRTQKALLHYTHNLPGTRVLVYGSNTTMHWINGMVTGQD</sequence>
<protein>
    <submittedName>
        <fullName evidence="1">Uncharacterized LOC100178398</fullName>
    </submittedName>
</protein>
<dbReference type="InParanoid" id="F6SHI2"/>
<dbReference type="RefSeq" id="XP_018671110.1">
    <property type="nucleotide sequence ID" value="XM_018815565.2"/>
</dbReference>
<dbReference type="AlphaFoldDB" id="F6SHI2"/>
<proteinExistence type="predicted"/>
<dbReference type="STRING" id="7719.ENSCINP00000024149"/>
<dbReference type="KEGG" id="cin:100178398"/>
<keyword evidence="2" id="KW-1185">Reference proteome</keyword>